<reference evidence="1" key="1">
    <citation type="submission" date="2014-11" db="EMBL/GenBank/DDBJ databases">
        <authorList>
            <person name="Amaro Gonzalez C."/>
        </authorList>
    </citation>
    <scope>NUCLEOTIDE SEQUENCE</scope>
</reference>
<accession>A0A0E9WHY0</accession>
<sequence length="30" mass="3503">MHHYLQNTQQAHEKHHIAESGKGAWLSVTY</sequence>
<reference evidence="1" key="2">
    <citation type="journal article" date="2015" name="Fish Shellfish Immunol.">
        <title>Early steps in the European eel (Anguilla anguilla)-Vibrio vulnificus interaction in the gills: Role of the RtxA13 toxin.</title>
        <authorList>
            <person name="Callol A."/>
            <person name="Pajuelo D."/>
            <person name="Ebbesson L."/>
            <person name="Teles M."/>
            <person name="MacKenzie S."/>
            <person name="Amaro C."/>
        </authorList>
    </citation>
    <scope>NUCLEOTIDE SEQUENCE</scope>
</reference>
<organism evidence="1">
    <name type="scientific">Anguilla anguilla</name>
    <name type="common">European freshwater eel</name>
    <name type="synonym">Muraena anguilla</name>
    <dbReference type="NCBI Taxonomy" id="7936"/>
    <lineage>
        <taxon>Eukaryota</taxon>
        <taxon>Metazoa</taxon>
        <taxon>Chordata</taxon>
        <taxon>Craniata</taxon>
        <taxon>Vertebrata</taxon>
        <taxon>Euteleostomi</taxon>
        <taxon>Actinopterygii</taxon>
        <taxon>Neopterygii</taxon>
        <taxon>Teleostei</taxon>
        <taxon>Anguilliformes</taxon>
        <taxon>Anguillidae</taxon>
        <taxon>Anguilla</taxon>
    </lineage>
</organism>
<dbReference type="AlphaFoldDB" id="A0A0E9WHY0"/>
<dbReference type="EMBL" id="GBXM01019382">
    <property type="protein sequence ID" value="JAH89195.1"/>
    <property type="molecule type" value="Transcribed_RNA"/>
</dbReference>
<protein>
    <submittedName>
        <fullName evidence="1">Uncharacterized protein</fullName>
    </submittedName>
</protein>
<name>A0A0E9WHY0_ANGAN</name>
<evidence type="ECO:0000313" key="1">
    <source>
        <dbReference type="EMBL" id="JAH89195.1"/>
    </source>
</evidence>
<proteinExistence type="predicted"/>